<dbReference type="SMART" id="SM00291">
    <property type="entry name" value="ZnF_ZZ"/>
    <property type="match status" value="2"/>
</dbReference>
<dbReference type="PROSITE" id="PS00518">
    <property type="entry name" value="ZF_RING_1"/>
    <property type="match status" value="1"/>
</dbReference>
<feature type="compositionally biased region" description="Basic and acidic residues" evidence="9">
    <location>
        <begin position="165"/>
        <end position="175"/>
    </location>
</feature>
<dbReference type="PROSITE" id="PS50002">
    <property type="entry name" value="SH3"/>
    <property type="match status" value="1"/>
</dbReference>
<protein>
    <recommendedName>
        <fullName evidence="14">RING-type domain-containing protein</fullName>
    </recommendedName>
</protein>
<evidence type="ECO:0008006" key="14">
    <source>
        <dbReference type="Google" id="ProtNLM"/>
    </source>
</evidence>
<evidence type="ECO:0000259" key="10">
    <source>
        <dbReference type="PROSITE" id="PS50002"/>
    </source>
</evidence>
<dbReference type="GO" id="GO:0004842">
    <property type="term" value="F:ubiquitin-protein transferase activity"/>
    <property type="evidence" value="ECO:0007669"/>
    <property type="project" value="TreeGrafter"/>
</dbReference>
<dbReference type="InParanoid" id="A0A165G302"/>
<feature type="compositionally biased region" description="Low complexity" evidence="9">
    <location>
        <begin position="404"/>
        <end position="423"/>
    </location>
</feature>
<name>A0A165G302_XYLHT</name>
<dbReference type="GeneID" id="28896302"/>
<feature type="compositionally biased region" description="Polar residues" evidence="9">
    <location>
        <begin position="380"/>
        <end position="403"/>
    </location>
</feature>
<keyword evidence="5" id="KW-0862">Zinc</keyword>
<dbReference type="EMBL" id="KV407460">
    <property type="protein sequence ID" value="KZF21681.1"/>
    <property type="molecule type" value="Genomic_DNA"/>
</dbReference>
<organism evidence="12 13">
    <name type="scientific">Xylona heveae (strain CBS 132557 / TC161)</name>
    <dbReference type="NCBI Taxonomy" id="1328760"/>
    <lineage>
        <taxon>Eukaryota</taxon>
        <taxon>Fungi</taxon>
        <taxon>Dikarya</taxon>
        <taxon>Ascomycota</taxon>
        <taxon>Pezizomycotina</taxon>
        <taxon>Xylonomycetes</taxon>
        <taxon>Xylonales</taxon>
        <taxon>Xylonaceae</taxon>
        <taxon>Xylona</taxon>
    </lineage>
</organism>
<sequence length="925" mass="103007">MTESQKTGLLDLEKELTCSICTEVLYQPLTLLDCLHTFCGSCLKEWFSWQSIHDSNRIPYTCPSCRASVRGTRPNATVTTLLDMFLQAHPGRGKTTEEKQDIAKNYKPGENVLPKLSAPQRDSSEDEDEEEDRRLVEEVRELSLRDIGISTSSTPERRRHRERRHREGDHAERTQRSRNQRQHREQSPRRRNDQLLSPQRQDHSRSSDASRSRSHSRRVEHQSSLRSLLSNSDIDSSEIREEIMRQILEEGLLDGIDLNNLDVSQEDAISEQIAEAYRRRHRGRQSTRAEQSRESPRTEPRVQTPREEEPRRRQRRRSQSAAAQPTRASETPPSQAYLQAIPPGESEYRQRASSDTRRRQTSPLPTSSRARSDTRARVGRSSTDLSNNPRSSTSTHLSASQANASQSTPASRPSSSASASMSSRPALFNEPRIFCDKCGQAHIEYELHYHCSLCKDDDFDICLRCYRLGKGCHHYFGFGRAAWDKFERLAPPGGYPPHTALPHVLAGRRYAHPKRDLVKSPAGEDLWRTSEDPSKRLVRGVFCSICSAHANDVYWKCDDCNDGEWGYCNDCIKRNRCCTHPLRPLKYRLTLIDGKDVPPNTGPFNFQKPLTTVGSLYYPASPNQAGAKNIVTLHPPSTFAIPFDPNRFEQLTNSTKCDICHYPIPPSNTRFTCPQCNEGDYDICTNCYLGLVSTGRISPENGHQGWRRCLHGHRMLVVGFEDRDGGPRRVIVHDIVGGLALRDEEIDAAMASVGFTGNPSAGMTGPIESAAPTSSPRPGTSGTPTTATTSTTASWVWQDQPGGARSSRTVTKSFPFALSQGGTGRASGGGLVSSAGGNGAAALAPDNGASFVPPTRYPPDGGVGLRVRALWGYFPADGVTDELMFPKNGEIREVEDINGDWYWGRYAGAKGLFPGGYVKILEIVT</sequence>
<keyword evidence="2 8" id="KW-0728">SH3 domain</keyword>
<evidence type="ECO:0000256" key="5">
    <source>
        <dbReference type="ARBA" id="ARBA00022833"/>
    </source>
</evidence>
<feature type="compositionally biased region" description="Basic and acidic residues" evidence="9">
    <location>
        <begin position="346"/>
        <end position="358"/>
    </location>
</feature>
<dbReference type="InterPro" id="IPR036028">
    <property type="entry name" value="SH3-like_dom_sf"/>
</dbReference>
<comment type="similarity">
    <text evidence="1">Belongs to the SH3RF family.</text>
</comment>
<evidence type="ECO:0000313" key="12">
    <source>
        <dbReference type="EMBL" id="KZF21681.1"/>
    </source>
</evidence>
<feature type="compositionally biased region" description="Basic and acidic residues" evidence="9">
    <location>
        <begin position="290"/>
        <end position="311"/>
    </location>
</feature>
<dbReference type="GO" id="GO:0008270">
    <property type="term" value="F:zinc ion binding"/>
    <property type="evidence" value="ECO:0007669"/>
    <property type="project" value="UniProtKB-KW"/>
</dbReference>
<gene>
    <name evidence="12" type="ORF">L228DRAFT_239636</name>
</gene>
<keyword evidence="6" id="KW-0832">Ubl conjugation</keyword>
<keyword evidence="3" id="KW-0479">Metal-binding</keyword>
<dbReference type="Gene3D" id="3.30.40.10">
    <property type="entry name" value="Zinc/RING finger domain, C3HC4 (zinc finger)"/>
    <property type="match status" value="1"/>
</dbReference>
<dbReference type="AlphaFoldDB" id="A0A165G302"/>
<dbReference type="InterPro" id="IPR018957">
    <property type="entry name" value="Znf_C3HC4_RING-type"/>
</dbReference>
<dbReference type="InterPro" id="IPR043145">
    <property type="entry name" value="Znf_ZZ_sf"/>
</dbReference>
<feature type="region of interest" description="Disordered" evidence="9">
    <location>
        <begin position="757"/>
        <end position="809"/>
    </location>
</feature>
<dbReference type="PROSITE" id="PS50089">
    <property type="entry name" value="ZF_RING_2"/>
    <property type="match status" value="1"/>
</dbReference>
<evidence type="ECO:0000256" key="2">
    <source>
        <dbReference type="ARBA" id="ARBA00022443"/>
    </source>
</evidence>
<evidence type="ECO:0000256" key="6">
    <source>
        <dbReference type="ARBA" id="ARBA00022843"/>
    </source>
</evidence>
<dbReference type="OMA" id="NNCVNQG"/>
<feature type="compositionally biased region" description="Basic and acidic residues" evidence="9">
    <location>
        <begin position="132"/>
        <end position="144"/>
    </location>
</feature>
<evidence type="ECO:0000256" key="7">
    <source>
        <dbReference type="PROSITE-ProRule" id="PRU00175"/>
    </source>
</evidence>
<reference evidence="12 13" key="1">
    <citation type="journal article" date="2016" name="Fungal Biol.">
        <title>The genome of Xylona heveae provides a window into fungal endophytism.</title>
        <authorList>
            <person name="Gazis R."/>
            <person name="Kuo A."/>
            <person name="Riley R."/>
            <person name="LaButti K."/>
            <person name="Lipzen A."/>
            <person name="Lin J."/>
            <person name="Amirebrahimi M."/>
            <person name="Hesse C.N."/>
            <person name="Spatafora J.W."/>
            <person name="Henrissat B."/>
            <person name="Hainaut M."/>
            <person name="Grigoriev I.V."/>
            <person name="Hibbett D.S."/>
        </authorList>
    </citation>
    <scope>NUCLEOTIDE SEQUENCE [LARGE SCALE GENOMIC DNA]</scope>
    <source>
        <strain evidence="12 13">TC161</strain>
    </source>
</reference>
<dbReference type="GO" id="GO:0006511">
    <property type="term" value="P:ubiquitin-dependent protein catabolic process"/>
    <property type="evidence" value="ECO:0007669"/>
    <property type="project" value="TreeGrafter"/>
</dbReference>
<evidence type="ECO:0000256" key="8">
    <source>
        <dbReference type="PROSITE-ProRule" id="PRU00192"/>
    </source>
</evidence>
<keyword evidence="4 7" id="KW-0863">Zinc-finger</keyword>
<keyword evidence="13" id="KW-1185">Reference proteome</keyword>
<dbReference type="PANTHER" id="PTHR16079:SF4">
    <property type="entry name" value="E3 UBIQUITIN-PROTEIN LIGASE CHFR"/>
    <property type="match status" value="1"/>
</dbReference>
<feature type="compositionally biased region" description="Basic and acidic residues" evidence="9">
    <location>
        <begin position="182"/>
        <end position="193"/>
    </location>
</feature>
<feature type="compositionally biased region" description="Low complexity" evidence="9">
    <location>
        <begin position="769"/>
        <end position="794"/>
    </location>
</feature>
<dbReference type="SUPFAM" id="SSF57850">
    <property type="entry name" value="RING/U-box"/>
    <property type="match status" value="3"/>
</dbReference>
<evidence type="ECO:0000256" key="4">
    <source>
        <dbReference type="ARBA" id="ARBA00022771"/>
    </source>
</evidence>
<evidence type="ECO:0000259" key="11">
    <source>
        <dbReference type="PROSITE" id="PS50089"/>
    </source>
</evidence>
<dbReference type="STRING" id="1328760.A0A165G302"/>
<dbReference type="GO" id="GO:0005634">
    <property type="term" value="C:nucleus"/>
    <property type="evidence" value="ECO:0007669"/>
    <property type="project" value="TreeGrafter"/>
</dbReference>
<dbReference type="InterPro" id="IPR017907">
    <property type="entry name" value="Znf_RING_CS"/>
</dbReference>
<dbReference type="SUPFAM" id="SSF50044">
    <property type="entry name" value="SH3-domain"/>
    <property type="match status" value="1"/>
</dbReference>
<dbReference type="SMART" id="SM00326">
    <property type="entry name" value="SH3"/>
    <property type="match status" value="1"/>
</dbReference>
<feature type="compositionally biased region" description="Basic and acidic residues" evidence="9">
    <location>
        <begin position="200"/>
        <end position="223"/>
    </location>
</feature>
<dbReference type="InterPro" id="IPR001841">
    <property type="entry name" value="Znf_RING"/>
</dbReference>
<feature type="domain" description="SH3" evidence="10">
    <location>
        <begin position="862"/>
        <end position="923"/>
    </location>
</feature>
<evidence type="ECO:0000256" key="9">
    <source>
        <dbReference type="SAM" id="MobiDB-lite"/>
    </source>
</evidence>
<feature type="region of interest" description="Disordered" evidence="9">
    <location>
        <begin position="89"/>
        <end position="226"/>
    </location>
</feature>
<feature type="compositionally biased region" description="Basic and acidic residues" evidence="9">
    <location>
        <begin position="94"/>
        <end position="104"/>
    </location>
</feature>
<evidence type="ECO:0000256" key="3">
    <source>
        <dbReference type="ARBA" id="ARBA00022723"/>
    </source>
</evidence>
<dbReference type="SMART" id="SM00184">
    <property type="entry name" value="RING"/>
    <property type="match status" value="1"/>
</dbReference>
<feature type="compositionally biased region" description="Low complexity" evidence="9">
    <location>
        <begin position="319"/>
        <end position="329"/>
    </location>
</feature>
<dbReference type="Gene3D" id="2.30.30.40">
    <property type="entry name" value="SH3 Domains"/>
    <property type="match status" value="1"/>
</dbReference>
<accession>A0A165G302</accession>
<dbReference type="Proteomes" id="UP000076632">
    <property type="component" value="Unassembled WGS sequence"/>
</dbReference>
<dbReference type="GO" id="GO:0016567">
    <property type="term" value="P:protein ubiquitination"/>
    <property type="evidence" value="ECO:0007669"/>
    <property type="project" value="TreeGrafter"/>
</dbReference>
<evidence type="ECO:0000313" key="13">
    <source>
        <dbReference type="Proteomes" id="UP000076632"/>
    </source>
</evidence>
<feature type="domain" description="RING-type" evidence="11">
    <location>
        <begin position="18"/>
        <end position="66"/>
    </location>
</feature>
<dbReference type="InterPro" id="IPR052256">
    <property type="entry name" value="E3_ubiquitin-ligase_CHFR"/>
</dbReference>
<dbReference type="RefSeq" id="XP_018187236.1">
    <property type="nucleotide sequence ID" value="XM_018331165.1"/>
</dbReference>
<dbReference type="OrthoDB" id="1305878at2759"/>
<dbReference type="Pfam" id="PF00097">
    <property type="entry name" value="zf-C3HC4"/>
    <property type="match status" value="1"/>
</dbReference>
<dbReference type="Gene3D" id="3.30.60.90">
    <property type="match status" value="2"/>
</dbReference>
<dbReference type="PANTHER" id="PTHR16079">
    <property type="entry name" value="UBIQUITIN LIGASE PROTEIN CHFR"/>
    <property type="match status" value="1"/>
</dbReference>
<dbReference type="InterPro" id="IPR000433">
    <property type="entry name" value="Znf_ZZ"/>
</dbReference>
<dbReference type="InterPro" id="IPR013083">
    <property type="entry name" value="Znf_RING/FYVE/PHD"/>
</dbReference>
<evidence type="ECO:0000256" key="1">
    <source>
        <dbReference type="ARBA" id="ARBA00008649"/>
    </source>
</evidence>
<dbReference type="InterPro" id="IPR001452">
    <property type="entry name" value="SH3_domain"/>
</dbReference>
<feature type="region of interest" description="Disordered" evidence="9">
    <location>
        <begin position="277"/>
        <end position="423"/>
    </location>
</feature>
<proteinExistence type="inferred from homology"/>